<evidence type="ECO:0000313" key="9">
    <source>
        <dbReference type="RefSeq" id="XP_022637864.1"/>
    </source>
</evidence>
<protein>
    <submittedName>
        <fullName evidence="5 6">Uncharacterized protein LOC106763174 isoform X1</fullName>
    </submittedName>
</protein>
<dbReference type="Gene3D" id="3.80.10.10">
    <property type="entry name" value="Ribonuclease Inhibitor"/>
    <property type="match status" value="2"/>
</dbReference>
<dbReference type="Proteomes" id="UP000087766">
    <property type="component" value="Chromosome 6"/>
</dbReference>
<dbReference type="SMR" id="A0A1S3UA17"/>
<feature type="region of interest" description="Disordered" evidence="3">
    <location>
        <begin position="272"/>
        <end position="316"/>
    </location>
</feature>
<evidence type="ECO:0000256" key="1">
    <source>
        <dbReference type="ARBA" id="ARBA00022614"/>
    </source>
</evidence>
<feature type="region of interest" description="Disordered" evidence="3">
    <location>
        <begin position="126"/>
        <end position="150"/>
    </location>
</feature>
<dbReference type="SUPFAM" id="SSF52075">
    <property type="entry name" value="Outer arm dynein light chain 1"/>
    <property type="match status" value="1"/>
</dbReference>
<dbReference type="SMART" id="SM00369">
    <property type="entry name" value="LRR_TYP"/>
    <property type="match status" value="3"/>
</dbReference>
<evidence type="ECO:0000313" key="4">
    <source>
        <dbReference type="Proteomes" id="UP000087766"/>
    </source>
</evidence>
<feature type="compositionally biased region" description="Polar residues" evidence="3">
    <location>
        <begin position="616"/>
        <end position="638"/>
    </location>
</feature>
<name>A0A1S3UA17_VIGRR</name>
<dbReference type="OrthoDB" id="1904536at2759"/>
<accession>A0A1S3UA17</accession>
<feature type="region of interest" description="Disordered" evidence="3">
    <location>
        <begin position="608"/>
        <end position="645"/>
    </location>
</feature>
<gene>
    <name evidence="5 6 7 8 9 10 11" type="primary">LOC106763174</name>
</gene>
<keyword evidence="1" id="KW-0433">Leucine-rich repeat</keyword>
<dbReference type="FunFam" id="3.80.10.10:FF:000505">
    <property type="entry name" value="Outer arm dynein light chain 1 protein"/>
    <property type="match status" value="1"/>
</dbReference>
<reference evidence="5 6" key="2">
    <citation type="submission" date="2023-09" db="UniProtKB">
        <authorList>
            <consortium name="RefSeq"/>
        </authorList>
    </citation>
    <scope>IDENTIFICATION</scope>
    <source>
        <tissue evidence="5 6">Leaf</tissue>
    </source>
</reference>
<dbReference type="InterPro" id="IPR001611">
    <property type="entry name" value="Leu-rich_rpt"/>
</dbReference>
<evidence type="ECO:0000313" key="6">
    <source>
        <dbReference type="RefSeq" id="XP_014502872.1"/>
    </source>
</evidence>
<dbReference type="PROSITE" id="PS51450">
    <property type="entry name" value="LRR"/>
    <property type="match status" value="3"/>
</dbReference>
<dbReference type="InterPro" id="IPR025875">
    <property type="entry name" value="Leu-rich_rpt_4"/>
</dbReference>
<dbReference type="RefSeq" id="XP_022637862.1">
    <property type="nucleotide sequence ID" value="XM_022782141.1"/>
</dbReference>
<evidence type="ECO:0000313" key="11">
    <source>
        <dbReference type="RefSeq" id="XP_022637866.1"/>
    </source>
</evidence>
<feature type="compositionally biased region" description="Polar residues" evidence="3">
    <location>
        <begin position="140"/>
        <end position="149"/>
    </location>
</feature>
<dbReference type="InterPro" id="IPR003591">
    <property type="entry name" value="Leu-rich_rpt_typical-subtyp"/>
</dbReference>
<reference evidence="4" key="1">
    <citation type="journal article" date="2014" name="Nat. Commun.">
        <title>Genome sequence of mungbean and insights into evolution within Vigna species.</title>
        <authorList>
            <person name="Kang Y.J."/>
            <person name="Kim S.K."/>
            <person name="Kim M.Y."/>
            <person name="Lestari P."/>
            <person name="Kim K.H."/>
            <person name="Ha B.K."/>
            <person name="Jun T.H."/>
            <person name="Hwang W.J."/>
            <person name="Lee T."/>
            <person name="Lee J."/>
            <person name="Shim S."/>
            <person name="Yoon M.Y."/>
            <person name="Jang Y.E."/>
            <person name="Han K.S."/>
            <person name="Taeprayoon P."/>
            <person name="Yoon N."/>
            <person name="Somta P."/>
            <person name="Tanya P."/>
            <person name="Kim K.S."/>
            <person name="Gwag J.G."/>
            <person name="Moon J.K."/>
            <person name="Lee Y.H."/>
            <person name="Park B.S."/>
            <person name="Bombarely A."/>
            <person name="Doyle J.J."/>
            <person name="Jackson S.A."/>
            <person name="Schafleitner R."/>
            <person name="Srinives P."/>
            <person name="Varshney R.K."/>
            <person name="Lee S.H."/>
        </authorList>
    </citation>
    <scope>NUCLEOTIDE SEQUENCE [LARGE SCALE GENOMIC DNA]</scope>
    <source>
        <strain evidence="4">cv. VC1973A</strain>
    </source>
</reference>
<dbReference type="STRING" id="3916.A0A1S3UA17"/>
<dbReference type="Pfam" id="PF13855">
    <property type="entry name" value="LRR_8"/>
    <property type="match status" value="1"/>
</dbReference>
<dbReference type="RefSeq" id="XP_014502870.1">
    <property type="nucleotide sequence ID" value="XM_014647384.2"/>
</dbReference>
<proteinExistence type="predicted"/>
<evidence type="ECO:0000313" key="10">
    <source>
        <dbReference type="RefSeq" id="XP_022637865.1"/>
    </source>
</evidence>
<evidence type="ECO:0000313" key="8">
    <source>
        <dbReference type="RefSeq" id="XP_022637863.1"/>
    </source>
</evidence>
<evidence type="ECO:0000313" key="7">
    <source>
        <dbReference type="RefSeq" id="XP_022637862.1"/>
    </source>
</evidence>
<feature type="compositionally biased region" description="Basic and acidic residues" evidence="3">
    <location>
        <begin position="300"/>
        <end position="312"/>
    </location>
</feature>
<keyword evidence="4" id="KW-1185">Reference proteome</keyword>
<sequence length="645" mass="71277">MAMCFSILTVRKEKYKGSGRSSKEDFSTLLAKLQSSKMASVPTTFDATLSNGIPKNSSFNSGVMSPDTCVEAEVQEAYERKDEDEDSPKIKREISDFHLQDHEAVADKGYGGTDKEIEYPILYENQVNEESDDRTDKYSQKSVETTESGLVSDPGIRKANLWTSAKFKRHFSNLEKFDEHGTKTRFLSALKSKPFDNFKELSAMVNLESPWSVKSHCSADKVVLKRHSSSQLLPSGKKKLWWKMILRSHRNIHRAFSGNSTVVPASAALNSGYSSDTLEPKQGKTMRPVKSSGSITAESFNKRRTDKSTDNKKGRRFQSDQWLALSKESSSFARVDAWLKGLEIQQLLPEDDFDVDNGRSITFPPSPDTGGTMMRATSQLTYADANFSKETLTAISVVQSLNPASSIAHICGIGVKAIPAISHLSNLRSVNLSNNFIAHISPGFLPKGIQTLNLSRNKISTLDGLRELTKLRVIDLSYNRISRIGQGLSSCTLVKELYLAGNKISDAEGLHRLLKLTVLDLSFNKITTTKALGQLVANYNSLKALNLLGNPIERNISYGQLTKAVSGLLPKLVYLNKQPLKAQRTREILSDSVARAALGNSTRSCDKRSIRKLTHGGSTLSNGYRRSASASHKSTNRTSRSKIGF</sequence>
<dbReference type="RefSeq" id="XP_022637866.1">
    <property type="nucleotide sequence ID" value="XM_022782145.1"/>
</dbReference>
<dbReference type="GeneID" id="106763174"/>
<keyword evidence="2" id="KW-0677">Repeat</keyword>
<dbReference type="InterPro" id="IPR032675">
    <property type="entry name" value="LRR_dom_sf"/>
</dbReference>
<dbReference type="RefSeq" id="XP_022637864.1">
    <property type="nucleotide sequence ID" value="XM_022782143.1"/>
</dbReference>
<organism evidence="5">
    <name type="scientific">Vigna radiata var. radiata</name>
    <name type="common">Mung bean</name>
    <name type="synonym">Phaseolus aureus</name>
    <dbReference type="NCBI Taxonomy" id="3916"/>
    <lineage>
        <taxon>Eukaryota</taxon>
        <taxon>Viridiplantae</taxon>
        <taxon>Streptophyta</taxon>
        <taxon>Embryophyta</taxon>
        <taxon>Tracheophyta</taxon>
        <taxon>Spermatophyta</taxon>
        <taxon>Magnoliopsida</taxon>
        <taxon>eudicotyledons</taxon>
        <taxon>Gunneridae</taxon>
        <taxon>Pentapetalae</taxon>
        <taxon>rosids</taxon>
        <taxon>fabids</taxon>
        <taxon>Fabales</taxon>
        <taxon>Fabaceae</taxon>
        <taxon>Papilionoideae</taxon>
        <taxon>50 kb inversion clade</taxon>
        <taxon>NPAAA clade</taxon>
        <taxon>indigoferoid/millettioid clade</taxon>
        <taxon>Phaseoleae</taxon>
        <taxon>Vigna</taxon>
    </lineage>
</organism>
<dbReference type="RefSeq" id="XP_022637863.1">
    <property type="nucleotide sequence ID" value="XM_022782142.1"/>
</dbReference>
<dbReference type="GO" id="GO:0005737">
    <property type="term" value="C:cytoplasm"/>
    <property type="evidence" value="ECO:0007669"/>
    <property type="project" value="TreeGrafter"/>
</dbReference>
<dbReference type="PANTHER" id="PTHR15454">
    <property type="entry name" value="NISCHARIN RELATED"/>
    <property type="match status" value="1"/>
</dbReference>
<dbReference type="FunFam" id="3.80.10.10:FF:000200">
    <property type="entry name" value="Outer arm dynein light chain 1 protein"/>
    <property type="match status" value="1"/>
</dbReference>
<dbReference type="PANTHER" id="PTHR15454:SF37">
    <property type="entry name" value="OUTER ARM DYNEIN LIGHT CHAIN 1 PROTEIN"/>
    <property type="match status" value="1"/>
</dbReference>
<dbReference type="SMART" id="SM00365">
    <property type="entry name" value="LRR_SD22"/>
    <property type="match status" value="4"/>
</dbReference>
<dbReference type="Gramene" id="Vradi06g08440.1">
    <property type="protein sequence ID" value="Vradi06g08440.1"/>
    <property type="gene ID" value="Vradi06g08440"/>
</dbReference>
<evidence type="ECO:0000313" key="5">
    <source>
        <dbReference type="RefSeq" id="XP_014502870.1"/>
    </source>
</evidence>
<dbReference type="KEGG" id="vra:106763174"/>
<dbReference type="RefSeq" id="XP_014502872.1">
    <property type="nucleotide sequence ID" value="XM_014647386.2"/>
</dbReference>
<dbReference type="AlphaFoldDB" id="A0A1S3UA17"/>
<dbReference type="Pfam" id="PF12799">
    <property type="entry name" value="LRR_4"/>
    <property type="match status" value="1"/>
</dbReference>
<dbReference type="RefSeq" id="XP_022637865.1">
    <property type="nucleotide sequence ID" value="XM_022782144.1"/>
</dbReference>
<evidence type="ECO:0000256" key="2">
    <source>
        <dbReference type="ARBA" id="ARBA00022737"/>
    </source>
</evidence>
<evidence type="ECO:0000256" key="3">
    <source>
        <dbReference type="SAM" id="MobiDB-lite"/>
    </source>
</evidence>